<accession>A0ABV5RGD5</accession>
<dbReference type="Pfam" id="PF14534">
    <property type="entry name" value="DUF4440"/>
    <property type="match status" value="1"/>
</dbReference>
<proteinExistence type="predicted"/>
<dbReference type="InterPro" id="IPR027843">
    <property type="entry name" value="DUF4440"/>
</dbReference>
<feature type="domain" description="DUF4440" evidence="1">
    <location>
        <begin position="15"/>
        <end position="124"/>
    </location>
</feature>
<comment type="caution">
    <text evidence="2">The sequence shown here is derived from an EMBL/GenBank/DDBJ whole genome shotgun (WGS) entry which is preliminary data.</text>
</comment>
<protein>
    <submittedName>
        <fullName evidence="2">SgcJ/EcaC family oxidoreductase</fullName>
    </submittedName>
</protein>
<evidence type="ECO:0000313" key="3">
    <source>
        <dbReference type="Proteomes" id="UP001589710"/>
    </source>
</evidence>
<dbReference type="NCBIfam" id="TIGR02246">
    <property type="entry name" value="SgcJ/EcaC family oxidoreductase"/>
    <property type="match status" value="1"/>
</dbReference>
<organism evidence="2 3">
    <name type="scientific">Streptomyces yanii</name>
    <dbReference type="NCBI Taxonomy" id="78510"/>
    <lineage>
        <taxon>Bacteria</taxon>
        <taxon>Bacillati</taxon>
        <taxon>Actinomycetota</taxon>
        <taxon>Actinomycetes</taxon>
        <taxon>Kitasatosporales</taxon>
        <taxon>Streptomycetaceae</taxon>
        <taxon>Streptomyces</taxon>
    </lineage>
</organism>
<dbReference type="Gene3D" id="3.10.450.50">
    <property type="match status" value="1"/>
</dbReference>
<keyword evidence="3" id="KW-1185">Reference proteome</keyword>
<dbReference type="EMBL" id="JBHMCG010000120">
    <property type="protein sequence ID" value="MFB9576151.1"/>
    <property type="molecule type" value="Genomic_DNA"/>
</dbReference>
<sequence>MDETPAEDSAVARAVRDLYETLLRAWNHRDAQGYAALFAPDAAMIGFDGSQVRGSEVAGHLAPIFADHPTAAYVWKIREVRRLGSDAAMLRAIAGMVPPGQTELKPDLNVVQTLVAVYGAETWQVALFQNTPAAHHNRPELVEQHSSELGQVLREASEPG</sequence>
<gene>
    <name evidence="2" type="ORF">ACFFTL_28655</name>
</gene>
<dbReference type="Proteomes" id="UP001589710">
    <property type="component" value="Unassembled WGS sequence"/>
</dbReference>
<reference evidence="2 3" key="1">
    <citation type="submission" date="2024-09" db="EMBL/GenBank/DDBJ databases">
        <authorList>
            <person name="Sun Q."/>
            <person name="Mori K."/>
        </authorList>
    </citation>
    <scope>NUCLEOTIDE SEQUENCE [LARGE SCALE GENOMIC DNA]</scope>
    <source>
        <strain evidence="2 3">JCM 3331</strain>
    </source>
</reference>
<dbReference type="SUPFAM" id="SSF54427">
    <property type="entry name" value="NTF2-like"/>
    <property type="match status" value="1"/>
</dbReference>
<name>A0ABV5RGD5_9ACTN</name>
<dbReference type="InterPro" id="IPR032710">
    <property type="entry name" value="NTF2-like_dom_sf"/>
</dbReference>
<dbReference type="InterPro" id="IPR011944">
    <property type="entry name" value="Steroid_delta5-4_isomerase"/>
</dbReference>
<evidence type="ECO:0000259" key="1">
    <source>
        <dbReference type="Pfam" id="PF14534"/>
    </source>
</evidence>
<dbReference type="RefSeq" id="WP_345520070.1">
    <property type="nucleotide sequence ID" value="NZ_BAAAXD010000056.1"/>
</dbReference>
<evidence type="ECO:0000313" key="2">
    <source>
        <dbReference type="EMBL" id="MFB9576151.1"/>
    </source>
</evidence>